<evidence type="ECO:0000256" key="8">
    <source>
        <dbReference type="ARBA" id="ARBA00023136"/>
    </source>
</evidence>
<evidence type="ECO:0000256" key="4">
    <source>
        <dbReference type="ARBA" id="ARBA00022490"/>
    </source>
</evidence>
<keyword evidence="8" id="KW-0472">Membrane</keyword>
<feature type="domain" description="Uso1/p115-like vesicle tethering protein C-terminal" evidence="11">
    <location>
        <begin position="700"/>
        <end position="809"/>
    </location>
</feature>
<dbReference type="GO" id="GO:0000139">
    <property type="term" value="C:Golgi membrane"/>
    <property type="evidence" value="ECO:0007669"/>
    <property type="project" value="InterPro"/>
</dbReference>
<sequence length="809" mass="90923">MDFFSRGYTALRGERGQPQSADETIDKLADCLETATLLEDRRAAVLGLKGLVRDWPEQVGNKSFPGLIKVLHLDHKDVDITKSLLETITCLCTVHHQYDKDERGFKFTDYFIEDSNNVTVLADILEEFDFYVRYNTIKLLSTLLSNRSKRIQECILTNPMGISRLVDLLDDKRDIIRNEGLLLLIGLTRNNTEIQKIVTFQATFEKLLYVIEEQEGISGDIVVQDSLTLMHNLLRYNISDQVYFRETSCIQQIPGLLGYVGDSEADHVPYSFEDWPPQKVANTILVLQLVRILTEPENSSTPINQTVMAQSGLLLPIVQLALCSNAPSPVRTEALYAIAYVIASNRSNQISLAQIAVASPPALDKDGQPQGAQGLPRPAIVSLISIAVMEDGGIHYSYSSRAAATHAIYSCLADNEETQLVLASTLKSSPPEDNANSSFADKPRSAGSLLLEMIEDWEQSSSSDPYKVWFACDILSHVIRQSEKAKHVVGSIVFGDESKGEDPVPLLHHVVAQLLMATKDPNANPRIPIGYLTLLCVWLYESPASVGLFLAESTHAQFLIQEMQSSTNDPVVQGLIAYLLGITYQYNDDPHTPLDRTKLKSIFSNRLDQMNSLLARLRDSPAIKNAPQYLQITQEEEEANPLPSLLLDSVFVDFFKSTCENVQKTLKKKPADFNRIEHISTPSSPVVVDEVVQSYKAKIAEQDSLIKSFEQKMKELETIVQSLTVENNQLKSVNNENVLLKEQASNKEKEVQEFKEKLVQQQTKFEELEKEQEDILVLMGDQDLQIKKYRKKLRELDQVITDSEEEEEE</sequence>
<reference evidence="12" key="1">
    <citation type="journal article" date="2020" name="Microb. Genom.">
        <title>Genetic diversity of clinical and environmental Mucorales isolates obtained from an investigation of mucormycosis cases among solid organ transplant recipients.</title>
        <authorList>
            <person name="Nguyen M.H."/>
            <person name="Kaul D."/>
            <person name="Muto C."/>
            <person name="Cheng S.J."/>
            <person name="Richter R.A."/>
            <person name="Bruno V.M."/>
            <person name="Liu G."/>
            <person name="Beyhan S."/>
            <person name="Sundermann A.J."/>
            <person name="Mounaud S."/>
            <person name="Pasculle A.W."/>
            <person name="Nierman W.C."/>
            <person name="Driscoll E."/>
            <person name="Cumbie R."/>
            <person name="Clancy C.J."/>
            <person name="Dupont C.L."/>
        </authorList>
    </citation>
    <scope>NUCLEOTIDE SEQUENCE</scope>
    <source>
        <strain evidence="12">GL16</strain>
    </source>
</reference>
<organism evidence="12 13">
    <name type="scientific">Rhizopus oryzae</name>
    <name type="common">Mucormycosis agent</name>
    <name type="synonym">Rhizopus arrhizus var. delemar</name>
    <dbReference type="NCBI Taxonomy" id="64495"/>
    <lineage>
        <taxon>Eukaryota</taxon>
        <taxon>Fungi</taxon>
        <taxon>Fungi incertae sedis</taxon>
        <taxon>Mucoromycota</taxon>
        <taxon>Mucoromycotina</taxon>
        <taxon>Mucoromycetes</taxon>
        <taxon>Mucorales</taxon>
        <taxon>Mucorineae</taxon>
        <taxon>Rhizopodaceae</taxon>
        <taxon>Rhizopus</taxon>
    </lineage>
</organism>
<dbReference type="GO" id="GO:0006886">
    <property type="term" value="P:intracellular protein transport"/>
    <property type="evidence" value="ECO:0007669"/>
    <property type="project" value="InterPro"/>
</dbReference>
<dbReference type="InterPro" id="IPR011989">
    <property type="entry name" value="ARM-like"/>
</dbReference>
<dbReference type="Gene3D" id="1.25.10.10">
    <property type="entry name" value="Leucine-rich Repeat Variant"/>
    <property type="match status" value="1"/>
</dbReference>
<evidence type="ECO:0000256" key="9">
    <source>
        <dbReference type="SAM" id="Coils"/>
    </source>
</evidence>
<dbReference type="GO" id="GO:0005783">
    <property type="term" value="C:endoplasmic reticulum"/>
    <property type="evidence" value="ECO:0007669"/>
    <property type="project" value="TreeGrafter"/>
</dbReference>
<gene>
    <name evidence="12" type="ORF">G6F51_002948</name>
</gene>
<evidence type="ECO:0000259" key="10">
    <source>
        <dbReference type="Pfam" id="PF04869"/>
    </source>
</evidence>
<dbReference type="SUPFAM" id="SSF48371">
    <property type="entry name" value="ARM repeat"/>
    <property type="match status" value="2"/>
</dbReference>
<evidence type="ECO:0000256" key="7">
    <source>
        <dbReference type="ARBA" id="ARBA00023054"/>
    </source>
</evidence>
<dbReference type="EMBL" id="JAANIT010000270">
    <property type="protein sequence ID" value="KAG1549631.1"/>
    <property type="molecule type" value="Genomic_DNA"/>
</dbReference>
<dbReference type="InterPro" id="IPR041209">
    <property type="entry name" value="P115_Arm_rpt"/>
</dbReference>
<dbReference type="InterPro" id="IPR024095">
    <property type="entry name" value="Vesicle_P115"/>
</dbReference>
<evidence type="ECO:0000256" key="1">
    <source>
        <dbReference type="ARBA" id="ARBA00004184"/>
    </source>
</evidence>
<evidence type="ECO:0008006" key="14">
    <source>
        <dbReference type="Google" id="ProtNLM"/>
    </source>
</evidence>
<keyword evidence="6" id="KW-0333">Golgi apparatus</keyword>
<dbReference type="InterPro" id="IPR006953">
    <property type="entry name" value="Vesicle_Uso1_P115_head"/>
</dbReference>
<keyword evidence="7 9" id="KW-0175">Coiled coil</keyword>
<dbReference type="InterPro" id="IPR016024">
    <property type="entry name" value="ARM-type_fold"/>
</dbReference>
<accession>A0A9P7CEQ1</accession>
<evidence type="ECO:0000256" key="5">
    <source>
        <dbReference type="ARBA" id="ARBA00022737"/>
    </source>
</evidence>
<feature type="domain" description="Vesicle tethering protein Uso1/P115-like head" evidence="10">
    <location>
        <begin position="345"/>
        <end position="666"/>
    </location>
</feature>
<dbReference type="PANTHER" id="PTHR10013:SF0">
    <property type="entry name" value="GENERAL VESICULAR TRANSPORT FACTOR P115"/>
    <property type="match status" value="1"/>
</dbReference>
<dbReference type="Pfam" id="PF04869">
    <property type="entry name" value="Uso1_p115_head"/>
    <property type="match status" value="1"/>
</dbReference>
<evidence type="ECO:0000313" key="12">
    <source>
        <dbReference type="EMBL" id="KAG1549631.1"/>
    </source>
</evidence>
<dbReference type="GO" id="GO:0005795">
    <property type="term" value="C:Golgi stack"/>
    <property type="evidence" value="ECO:0007669"/>
    <property type="project" value="TreeGrafter"/>
</dbReference>
<dbReference type="InterPro" id="IPR006955">
    <property type="entry name" value="Uso1_p115_C"/>
</dbReference>
<dbReference type="PANTHER" id="PTHR10013">
    <property type="entry name" value="GENERAL VESICULAR TRANSPORT FACTOR P115"/>
    <property type="match status" value="1"/>
</dbReference>
<proteinExistence type="predicted"/>
<dbReference type="AlphaFoldDB" id="A0A9P7CEQ1"/>
<comment type="subcellular location">
    <subcellularLocation>
        <location evidence="2">Cytoplasm</location>
    </subcellularLocation>
    <subcellularLocation>
        <location evidence="1">Endomembrane system</location>
        <topology evidence="1">Peripheral membrane protein</topology>
    </subcellularLocation>
    <subcellularLocation>
        <location evidence="3">Golgi apparatus</location>
    </subcellularLocation>
</comment>
<dbReference type="GO" id="GO:0012507">
    <property type="term" value="C:ER to Golgi transport vesicle membrane"/>
    <property type="evidence" value="ECO:0007669"/>
    <property type="project" value="TreeGrafter"/>
</dbReference>
<dbReference type="Pfam" id="PF18770">
    <property type="entry name" value="Arm_vescicular"/>
    <property type="match status" value="1"/>
</dbReference>
<evidence type="ECO:0000313" key="13">
    <source>
        <dbReference type="Proteomes" id="UP000717996"/>
    </source>
</evidence>
<dbReference type="OrthoDB" id="198977at2759"/>
<protein>
    <recommendedName>
        <fullName evidence="14">General vesicular transport factor p115</fullName>
    </recommendedName>
</protein>
<feature type="coiled-coil region" evidence="9">
    <location>
        <begin position="692"/>
        <end position="809"/>
    </location>
</feature>
<dbReference type="Pfam" id="PF04871">
    <property type="entry name" value="Uso1_p115_C"/>
    <property type="match status" value="1"/>
</dbReference>
<evidence type="ECO:0000256" key="3">
    <source>
        <dbReference type="ARBA" id="ARBA00004555"/>
    </source>
</evidence>
<keyword evidence="5" id="KW-0677">Repeat</keyword>
<dbReference type="Proteomes" id="UP000717996">
    <property type="component" value="Unassembled WGS sequence"/>
</dbReference>
<evidence type="ECO:0000256" key="6">
    <source>
        <dbReference type="ARBA" id="ARBA00023034"/>
    </source>
</evidence>
<dbReference type="GO" id="GO:0006888">
    <property type="term" value="P:endoplasmic reticulum to Golgi vesicle-mediated transport"/>
    <property type="evidence" value="ECO:0007669"/>
    <property type="project" value="TreeGrafter"/>
</dbReference>
<comment type="caution">
    <text evidence="12">The sequence shown here is derived from an EMBL/GenBank/DDBJ whole genome shotgun (WGS) entry which is preliminary data.</text>
</comment>
<evidence type="ECO:0000259" key="11">
    <source>
        <dbReference type="Pfam" id="PF04871"/>
    </source>
</evidence>
<keyword evidence="4" id="KW-0963">Cytoplasm</keyword>
<evidence type="ECO:0000256" key="2">
    <source>
        <dbReference type="ARBA" id="ARBA00004496"/>
    </source>
</evidence>
<dbReference type="GO" id="GO:0048211">
    <property type="term" value="P:Golgi vesicle docking"/>
    <property type="evidence" value="ECO:0007669"/>
    <property type="project" value="TreeGrafter"/>
</dbReference>
<name>A0A9P7CEQ1_RHIOR</name>
<dbReference type="GO" id="GO:0048280">
    <property type="term" value="P:vesicle fusion with Golgi apparatus"/>
    <property type="evidence" value="ECO:0007669"/>
    <property type="project" value="InterPro"/>
</dbReference>